<dbReference type="EMBL" id="CP102097">
    <property type="protein sequence ID" value="UUM32267.1"/>
    <property type="molecule type" value="Genomic_DNA"/>
</dbReference>
<dbReference type="NCBIfam" id="TIGR03019">
    <property type="entry name" value="pepcterm_femAB"/>
    <property type="match status" value="1"/>
</dbReference>
<keyword evidence="9" id="KW-1185">Reference proteome</keyword>
<comment type="similarity">
    <text evidence="1">Belongs to the FemABX family.</text>
</comment>
<dbReference type="PROSITE" id="PS51191">
    <property type="entry name" value="FEMABX"/>
    <property type="match status" value="1"/>
</dbReference>
<evidence type="ECO:0000259" key="7">
    <source>
        <dbReference type="Pfam" id="PF13480"/>
    </source>
</evidence>
<evidence type="ECO:0000256" key="3">
    <source>
        <dbReference type="ARBA" id="ARBA00022960"/>
    </source>
</evidence>
<evidence type="ECO:0000256" key="5">
    <source>
        <dbReference type="ARBA" id="ARBA00023315"/>
    </source>
</evidence>
<dbReference type="PANTHER" id="PTHR36174">
    <property type="entry name" value="LIPID II:GLYCINE GLYCYLTRANSFERASE"/>
    <property type="match status" value="1"/>
</dbReference>
<dbReference type="Proteomes" id="UP001058602">
    <property type="component" value="Chromosome 2"/>
</dbReference>
<dbReference type="InterPro" id="IPR050644">
    <property type="entry name" value="PG_Glycine_Bridge_Synth"/>
</dbReference>
<reference evidence="8" key="1">
    <citation type="submission" date="2022-07" db="EMBL/GenBank/DDBJ databases">
        <title>Complete genome of Vibrio japonicus strain JCM 31412T and phylogenomic assessment of the Nereis clade of the genus Vibrio.</title>
        <authorList>
            <person name="Shlafstein M.D."/>
            <person name="Emsley S.A."/>
            <person name="Ushijima B."/>
            <person name="Videau P."/>
            <person name="Saw J.H."/>
        </authorList>
    </citation>
    <scope>NUCLEOTIDE SEQUENCE</scope>
    <source>
        <strain evidence="8">JCM 31412</strain>
    </source>
</reference>
<dbReference type="Pfam" id="PF13480">
    <property type="entry name" value="Acetyltransf_6"/>
    <property type="match status" value="1"/>
</dbReference>
<gene>
    <name evidence="8" type="ORF">NP165_18460</name>
</gene>
<keyword evidence="4" id="KW-0573">Peptidoglycan synthesis</keyword>
<dbReference type="InterPro" id="IPR016181">
    <property type="entry name" value="Acyl_CoA_acyltransferase"/>
</dbReference>
<feature type="domain" description="BioF2-like acetyltransferase" evidence="7">
    <location>
        <begin position="152"/>
        <end position="289"/>
    </location>
</feature>
<sequence>MTQNLQIRKMNHQDMSAWDNYVDNHQDGTFFHLTGWYHVIKSVFKHKPQYLLAEQDGQIVGVLPLFEQKSNFFGHALISTPFCVYGGVLADSDAVRHKLEKSALELGHSLKVDYVELRDKDQRPSEGPWVSHCHHATFSSILNETPDQILTDIKRKQRAVVRHSLKNSLQWDNQDNTSICYDVYSQSVRNLGTPVFNKKLFESLKQTFGDRCETLVIHDQEGTPVSSVLSFYYKDTVLPYYGGGTNDARDLKSNDYMYYQLMCIAKDKGMTKFDFGRSKKDSGSYQYKKHWGMQEDSLNYRIALIKAKDLPNLSPNNPKYKILIGIWKKMPLKLSRQIGPQLSKYLG</sequence>
<accession>A0ABY5LJN6</accession>
<evidence type="ECO:0000256" key="2">
    <source>
        <dbReference type="ARBA" id="ARBA00022679"/>
    </source>
</evidence>
<protein>
    <submittedName>
        <fullName evidence="8">FemAB family PEP-CTERM system-associated protein</fullName>
    </submittedName>
</protein>
<dbReference type="InterPro" id="IPR003447">
    <property type="entry name" value="FEMABX"/>
</dbReference>
<evidence type="ECO:0000313" key="8">
    <source>
        <dbReference type="EMBL" id="UUM32267.1"/>
    </source>
</evidence>
<dbReference type="SUPFAM" id="SSF55729">
    <property type="entry name" value="Acyl-CoA N-acyltransferases (Nat)"/>
    <property type="match status" value="2"/>
</dbReference>
<evidence type="ECO:0000313" key="9">
    <source>
        <dbReference type="Proteomes" id="UP001058602"/>
    </source>
</evidence>
<keyword evidence="6" id="KW-0961">Cell wall biogenesis/degradation</keyword>
<evidence type="ECO:0000256" key="4">
    <source>
        <dbReference type="ARBA" id="ARBA00022984"/>
    </source>
</evidence>
<keyword evidence="5" id="KW-0012">Acyltransferase</keyword>
<dbReference type="InterPro" id="IPR038740">
    <property type="entry name" value="BioF2-like_GNAT_dom"/>
</dbReference>
<organism evidence="8 9">
    <name type="scientific">Vibrio japonicus</name>
    <dbReference type="NCBI Taxonomy" id="1824638"/>
    <lineage>
        <taxon>Bacteria</taxon>
        <taxon>Pseudomonadati</taxon>
        <taxon>Pseudomonadota</taxon>
        <taxon>Gammaproteobacteria</taxon>
        <taxon>Vibrionales</taxon>
        <taxon>Vibrionaceae</taxon>
        <taxon>Vibrio</taxon>
    </lineage>
</organism>
<dbReference type="Gene3D" id="3.40.630.30">
    <property type="match status" value="2"/>
</dbReference>
<dbReference type="InterPro" id="IPR017469">
    <property type="entry name" value="PEP-CTERM_FemAB-rel"/>
</dbReference>
<dbReference type="PANTHER" id="PTHR36174:SF1">
    <property type="entry name" value="LIPID II:GLYCINE GLYCYLTRANSFERASE"/>
    <property type="match status" value="1"/>
</dbReference>
<proteinExistence type="inferred from homology"/>
<evidence type="ECO:0000256" key="6">
    <source>
        <dbReference type="ARBA" id="ARBA00023316"/>
    </source>
</evidence>
<keyword evidence="3" id="KW-0133">Cell shape</keyword>
<name>A0ABY5LJN6_9VIBR</name>
<keyword evidence="2" id="KW-0808">Transferase</keyword>
<evidence type="ECO:0000256" key="1">
    <source>
        <dbReference type="ARBA" id="ARBA00009943"/>
    </source>
</evidence>
<dbReference type="RefSeq" id="WP_257085929.1">
    <property type="nucleotide sequence ID" value="NZ_CP102097.1"/>
</dbReference>